<comment type="subcellular location">
    <subcellularLocation>
        <location evidence="1">Cell membrane</location>
        <topology evidence="1">Multi-pass membrane protein</topology>
    </subcellularLocation>
</comment>
<dbReference type="EMBL" id="JACHGJ010000001">
    <property type="protein sequence ID" value="MBB6478715.1"/>
    <property type="molecule type" value="Genomic_DNA"/>
</dbReference>
<evidence type="ECO:0000259" key="7">
    <source>
        <dbReference type="Pfam" id="PF17200"/>
    </source>
</evidence>
<dbReference type="InterPro" id="IPR033480">
    <property type="entry name" value="sCache_2"/>
</dbReference>
<evidence type="ECO:0000256" key="5">
    <source>
        <dbReference type="ARBA" id="ARBA00023136"/>
    </source>
</evidence>
<keyword evidence="3 6" id="KW-0812">Transmembrane</keyword>
<sequence>MKRILFSINLFSILIFIALYFFSSSIFENQDSAYVEKLMAQASDIPYSLAESTEKEIRLNGEEYRDTLKNDYLRIVDKMRYGNNNFFFILDGSGRMVHHPLYPELSWWNMNYETDQNGSFLFREIIAEAKRDGYFQRKTEWQSRYSKEIYEPQIIYGKYIWSWDWLICTIAYTNELESSLFNSGFLFIGFGILQILVNSIVILLNKKKLNPEK</sequence>
<keyword evidence="5 6" id="KW-0472">Membrane</keyword>
<dbReference type="RefSeq" id="WP_184742813.1">
    <property type="nucleotide sequence ID" value="NZ_JACHGJ010000001.1"/>
</dbReference>
<protein>
    <submittedName>
        <fullName evidence="8">Signal transduction histidine kinase</fullName>
    </submittedName>
</protein>
<reference evidence="8 9" key="1">
    <citation type="submission" date="2020-08" db="EMBL/GenBank/DDBJ databases">
        <title>Genomic Encyclopedia of Type Strains, Phase IV (KMG-IV): sequencing the most valuable type-strain genomes for metagenomic binning, comparative biology and taxonomic classification.</title>
        <authorList>
            <person name="Goeker M."/>
        </authorList>
    </citation>
    <scope>NUCLEOTIDE SEQUENCE [LARGE SCALE GENOMIC DNA]</scope>
    <source>
        <strain evidence="8 9">DSM 2461</strain>
    </source>
</reference>
<dbReference type="Pfam" id="PF17200">
    <property type="entry name" value="sCache_2"/>
    <property type="match status" value="1"/>
</dbReference>
<keyword evidence="2" id="KW-1003">Cell membrane</keyword>
<name>A0A841R4C8_9SPIO</name>
<gene>
    <name evidence="8" type="ORF">HNR50_000348</name>
</gene>
<keyword evidence="8" id="KW-0418">Kinase</keyword>
<accession>A0A841R4C8</accession>
<feature type="transmembrane region" description="Helical" evidence="6">
    <location>
        <begin position="6"/>
        <end position="27"/>
    </location>
</feature>
<evidence type="ECO:0000313" key="9">
    <source>
        <dbReference type="Proteomes" id="UP000587760"/>
    </source>
</evidence>
<evidence type="ECO:0000256" key="4">
    <source>
        <dbReference type="ARBA" id="ARBA00022989"/>
    </source>
</evidence>
<organism evidence="8 9">
    <name type="scientific">Spirochaeta isovalerica</name>
    <dbReference type="NCBI Taxonomy" id="150"/>
    <lineage>
        <taxon>Bacteria</taxon>
        <taxon>Pseudomonadati</taxon>
        <taxon>Spirochaetota</taxon>
        <taxon>Spirochaetia</taxon>
        <taxon>Spirochaetales</taxon>
        <taxon>Spirochaetaceae</taxon>
        <taxon>Spirochaeta</taxon>
    </lineage>
</organism>
<comment type="caution">
    <text evidence="8">The sequence shown here is derived from an EMBL/GenBank/DDBJ whole genome shotgun (WGS) entry which is preliminary data.</text>
</comment>
<evidence type="ECO:0000256" key="6">
    <source>
        <dbReference type="SAM" id="Phobius"/>
    </source>
</evidence>
<evidence type="ECO:0000313" key="8">
    <source>
        <dbReference type="EMBL" id="MBB6478715.1"/>
    </source>
</evidence>
<dbReference type="AlphaFoldDB" id="A0A841R4C8"/>
<proteinExistence type="predicted"/>
<feature type="domain" description="Single Cache" evidence="7">
    <location>
        <begin position="52"/>
        <end position="178"/>
    </location>
</feature>
<keyword evidence="9" id="KW-1185">Reference proteome</keyword>
<dbReference type="GO" id="GO:0005886">
    <property type="term" value="C:plasma membrane"/>
    <property type="evidence" value="ECO:0007669"/>
    <property type="project" value="UniProtKB-SubCell"/>
</dbReference>
<evidence type="ECO:0000256" key="3">
    <source>
        <dbReference type="ARBA" id="ARBA00022692"/>
    </source>
</evidence>
<dbReference type="Gene3D" id="3.30.450.20">
    <property type="entry name" value="PAS domain"/>
    <property type="match status" value="1"/>
</dbReference>
<evidence type="ECO:0000256" key="1">
    <source>
        <dbReference type="ARBA" id="ARBA00004651"/>
    </source>
</evidence>
<keyword evidence="4 6" id="KW-1133">Transmembrane helix</keyword>
<keyword evidence="8" id="KW-0808">Transferase</keyword>
<feature type="transmembrane region" description="Helical" evidence="6">
    <location>
        <begin position="184"/>
        <end position="204"/>
    </location>
</feature>
<evidence type="ECO:0000256" key="2">
    <source>
        <dbReference type="ARBA" id="ARBA00022475"/>
    </source>
</evidence>
<dbReference type="Proteomes" id="UP000587760">
    <property type="component" value="Unassembled WGS sequence"/>
</dbReference>
<dbReference type="GO" id="GO:0016301">
    <property type="term" value="F:kinase activity"/>
    <property type="evidence" value="ECO:0007669"/>
    <property type="project" value="UniProtKB-KW"/>
</dbReference>